<evidence type="ECO:0000313" key="1">
    <source>
        <dbReference type="Ensembl" id="ENSBIXP00005039815.1"/>
    </source>
</evidence>
<sequence length="81" mass="9261">MGCGNSTAASAGAGQETMEECMLVYHLKLSIWCPIRQRLCRKIRRRKYHDSIIKSFTQFQFSHVRVRQDDCGSFVCGSEIS</sequence>
<gene>
    <name evidence="1" type="primary">C5H12orf75</name>
</gene>
<name>A0A4W2IA79_BOBOX</name>
<reference evidence="1" key="2">
    <citation type="submission" date="2025-08" db="UniProtKB">
        <authorList>
            <consortium name="Ensembl"/>
        </authorList>
    </citation>
    <scope>IDENTIFICATION</scope>
</reference>
<protein>
    <submittedName>
        <fullName evidence="1">Uncharacterized protein</fullName>
    </submittedName>
</protein>
<organism evidence="1 2">
    <name type="scientific">Bos indicus x Bos taurus</name>
    <name type="common">Hybrid cattle</name>
    <dbReference type="NCBI Taxonomy" id="30522"/>
    <lineage>
        <taxon>Eukaryota</taxon>
        <taxon>Metazoa</taxon>
        <taxon>Chordata</taxon>
        <taxon>Craniata</taxon>
        <taxon>Vertebrata</taxon>
        <taxon>Euteleostomi</taxon>
        <taxon>Mammalia</taxon>
        <taxon>Eutheria</taxon>
        <taxon>Laurasiatheria</taxon>
        <taxon>Artiodactyla</taxon>
        <taxon>Ruminantia</taxon>
        <taxon>Pecora</taxon>
        <taxon>Bovidae</taxon>
        <taxon>Bovinae</taxon>
        <taxon>Bos</taxon>
    </lineage>
</organism>
<reference evidence="1 2" key="1">
    <citation type="submission" date="2018-11" db="EMBL/GenBank/DDBJ databases">
        <title>Haplotype-resolved cattle genomes.</title>
        <authorList>
            <person name="Low W.Y."/>
            <person name="Tearle R."/>
            <person name="Bickhart D.M."/>
            <person name="Rosen B.D."/>
            <person name="Koren S."/>
            <person name="Rhie A."/>
            <person name="Hiendleder S."/>
            <person name="Phillippy A.M."/>
            <person name="Smith T.P.L."/>
            <person name="Williams J.L."/>
        </authorList>
    </citation>
    <scope>NUCLEOTIDE SEQUENCE [LARGE SCALE GENOMIC DNA]</scope>
</reference>
<dbReference type="GeneTree" id="ENSGT00970000197072"/>
<proteinExistence type="predicted"/>
<dbReference type="Ensembl" id="ENSBIXT00005031606.1">
    <property type="protein sequence ID" value="ENSBIXP00005039815.1"/>
    <property type="gene ID" value="ENSBIXG00005007376.1"/>
</dbReference>
<dbReference type="Proteomes" id="UP000429181">
    <property type="component" value="Chromosome 5"/>
</dbReference>
<evidence type="ECO:0000313" key="2">
    <source>
        <dbReference type="Proteomes" id="UP000429181"/>
    </source>
</evidence>
<dbReference type="AlphaFoldDB" id="A0A4W2IA79"/>
<accession>A0A4W2IA79</accession>